<dbReference type="InterPro" id="IPR024158">
    <property type="entry name" value="Mt_import_TIM15"/>
</dbReference>
<evidence type="ECO:0000256" key="1">
    <source>
        <dbReference type="ARBA" id="ARBA00022723"/>
    </source>
</evidence>
<keyword evidence="8" id="KW-1185">Reference proteome</keyword>
<dbReference type="GO" id="GO:0050821">
    <property type="term" value="P:protein stabilization"/>
    <property type="evidence" value="ECO:0007669"/>
    <property type="project" value="TreeGrafter"/>
</dbReference>
<feature type="region of interest" description="Disordered" evidence="5">
    <location>
        <begin position="135"/>
        <end position="166"/>
    </location>
</feature>
<gene>
    <name evidence="7" type="ORF">cyc_02295</name>
</gene>
<dbReference type="GO" id="GO:0008270">
    <property type="term" value="F:zinc ion binding"/>
    <property type="evidence" value="ECO:0007669"/>
    <property type="project" value="UniProtKB-KW"/>
</dbReference>
<dbReference type="GO" id="GO:0051087">
    <property type="term" value="F:protein-folding chaperone binding"/>
    <property type="evidence" value="ECO:0007669"/>
    <property type="project" value="TreeGrafter"/>
</dbReference>
<dbReference type="AlphaFoldDB" id="A0A1D3D5F0"/>
<keyword evidence="3" id="KW-0862">Zinc</keyword>
<accession>A0A1D3D5F0</accession>
<comment type="caution">
    <text evidence="7">The sequence shown here is derived from an EMBL/GenBank/DDBJ whole genome shotgun (WGS) entry which is preliminary data.</text>
</comment>
<organism evidence="7 8">
    <name type="scientific">Cyclospora cayetanensis</name>
    <dbReference type="NCBI Taxonomy" id="88456"/>
    <lineage>
        <taxon>Eukaryota</taxon>
        <taxon>Sar</taxon>
        <taxon>Alveolata</taxon>
        <taxon>Apicomplexa</taxon>
        <taxon>Conoidasida</taxon>
        <taxon>Coccidia</taxon>
        <taxon>Eucoccidiorida</taxon>
        <taxon>Eimeriorina</taxon>
        <taxon>Eimeriidae</taxon>
        <taxon>Cyclospora</taxon>
    </lineage>
</organism>
<evidence type="ECO:0000256" key="5">
    <source>
        <dbReference type="SAM" id="MobiDB-lite"/>
    </source>
</evidence>
<dbReference type="InterPro" id="IPR007853">
    <property type="entry name" value="Znf_DNL-typ"/>
</dbReference>
<evidence type="ECO:0000256" key="3">
    <source>
        <dbReference type="ARBA" id="ARBA00022833"/>
    </source>
</evidence>
<proteinExistence type="predicted"/>
<sequence length="277" mass="29593">MLPKSDNAICTEIGRRLPGIPAGCPPLIVKSCGVGVLSQVPPWPAPLRGPSPAYEGTPRRPFLALKRAYEEQGASSLSRDVLRTEGKGTEAIQHNAQRLLFGAPPAASSSEPALPPCLHFKARWQRYISTEASEPFKESASASPAPESSLPTAVPSGNEAEGTPGGPFVRCDLSRVPGTENARDGLLALVFTCCKCNTRSAKKFSKKPYVASFPSDDLKRPALLCLLVHLVADRLKWFGDEESDIETILAEKGQTVIRSLTAAHLLDIEGTDASPPT</sequence>
<keyword evidence="2 4" id="KW-0863">Zinc-finger</keyword>
<keyword evidence="1" id="KW-0479">Metal-binding</keyword>
<evidence type="ECO:0000313" key="8">
    <source>
        <dbReference type="Proteomes" id="UP000095192"/>
    </source>
</evidence>
<feature type="compositionally biased region" description="Low complexity" evidence="5">
    <location>
        <begin position="138"/>
        <end position="151"/>
    </location>
</feature>
<protein>
    <submittedName>
        <fullName evidence="7">Zf-dnl-domain-containing protein</fullName>
    </submittedName>
</protein>
<dbReference type="PROSITE" id="PS51501">
    <property type="entry name" value="ZF_DNL"/>
    <property type="match status" value="1"/>
</dbReference>
<feature type="domain" description="DNL-type" evidence="6">
    <location>
        <begin position="182"/>
        <end position="277"/>
    </location>
</feature>
<dbReference type="GO" id="GO:0030150">
    <property type="term" value="P:protein import into mitochondrial matrix"/>
    <property type="evidence" value="ECO:0007669"/>
    <property type="project" value="TreeGrafter"/>
</dbReference>
<dbReference type="InParanoid" id="A0A1D3D5F0"/>
<dbReference type="GO" id="GO:0006457">
    <property type="term" value="P:protein folding"/>
    <property type="evidence" value="ECO:0007669"/>
    <property type="project" value="TreeGrafter"/>
</dbReference>
<evidence type="ECO:0000256" key="4">
    <source>
        <dbReference type="PROSITE-ProRule" id="PRU00834"/>
    </source>
</evidence>
<dbReference type="PANTHER" id="PTHR20922:SF13">
    <property type="entry name" value="DNL-TYPE ZINC FINGER PROTEIN"/>
    <property type="match status" value="1"/>
</dbReference>
<name>A0A1D3D5F0_9EIME</name>
<dbReference type="PANTHER" id="PTHR20922">
    <property type="entry name" value="DNL-TYPE ZINC FINGER PROTEIN"/>
    <property type="match status" value="1"/>
</dbReference>
<evidence type="ECO:0000256" key="2">
    <source>
        <dbReference type="ARBA" id="ARBA00022771"/>
    </source>
</evidence>
<evidence type="ECO:0000313" key="7">
    <source>
        <dbReference type="EMBL" id="OEH78681.1"/>
    </source>
</evidence>
<dbReference type="EMBL" id="JROU02000655">
    <property type="protein sequence ID" value="OEH78681.1"/>
    <property type="molecule type" value="Genomic_DNA"/>
</dbReference>
<dbReference type="GO" id="GO:0005739">
    <property type="term" value="C:mitochondrion"/>
    <property type="evidence" value="ECO:0007669"/>
    <property type="project" value="TreeGrafter"/>
</dbReference>
<dbReference type="VEuPathDB" id="ToxoDB:cyc_02295"/>
<reference evidence="7 8" key="1">
    <citation type="journal article" date="2016" name="BMC Genomics">
        <title>Comparative genomics reveals Cyclospora cayetanensis possesses coccidia-like metabolism and invasion components but unique surface antigens.</title>
        <authorList>
            <person name="Liu S."/>
            <person name="Wang L."/>
            <person name="Zheng H."/>
            <person name="Xu Z."/>
            <person name="Roellig D.M."/>
            <person name="Li N."/>
            <person name="Frace M.A."/>
            <person name="Tang K."/>
            <person name="Arrowood M.J."/>
            <person name="Moss D.M."/>
            <person name="Zhang L."/>
            <person name="Feng Y."/>
            <person name="Xiao L."/>
        </authorList>
    </citation>
    <scope>NUCLEOTIDE SEQUENCE [LARGE SCALE GENOMIC DNA]</scope>
    <source>
        <strain evidence="7 8">CHN_HEN01</strain>
    </source>
</reference>
<evidence type="ECO:0000259" key="6">
    <source>
        <dbReference type="PROSITE" id="PS51501"/>
    </source>
</evidence>
<dbReference type="Proteomes" id="UP000095192">
    <property type="component" value="Unassembled WGS sequence"/>
</dbReference>